<evidence type="ECO:0000313" key="4">
    <source>
        <dbReference type="Proteomes" id="UP000240883"/>
    </source>
</evidence>
<dbReference type="STRING" id="1448308.A0A2T2P278"/>
<feature type="domain" description="PPM-type phosphatase" evidence="2">
    <location>
        <begin position="107"/>
        <end position="396"/>
    </location>
</feature>
<gene>
    <name evidence="3" type="ORF">BS50DRAFT_469987</name>
</gene>
<dbReference type="PANTHER" id="PTHR13832:SF792">
    <property type="entry name" value="GM14286P"/>
    <property type="match status" value="1"/>
</dbReference>
<reference evidence="3 4" key="1">
    <citation type="journal article" date="2018" name="Front. Microbiol.">
        <title>Genome-Wide Analysis of Corynespora cassiicola Leaf Fall Disease Putative Effectors.</title>
        <authorList>
            <person name="Lopez D."/>
            <person name="Ribeiro S."/>
            <person name="Label P."/>
            <person name="Fumanal B."/>
            <person name="Venisse J.S."/>
            <person name="Kohler A."/>
            <person name="de Oliveira R.R."/>
            <person name="Labutti K."/>
            <person name="Lipzen A."/>
            <person name="Lail K."/>
            <person name="Bauer D."/>
            <person name="Ohm R.A."/>
            <person name="Barry K.W."/>
            <person name="Spatafora J."/>
            <person name="Grigoriev I.V."/>
            <person name="Martin F.M."/>
            <person name="Pujade-Renaud V."/>
        </authorList>
    </citation>
    <scope>NUCLEOTIDE SEQUENCE [LARGE SCALE GENOMIC DNA]</scope>
    <source>
        <strain evidence="3 4">Philippines</strain>
    </source>
</reference>
<dbReference type="Pfam" id="PF00481">
    <property type="entry name" value="PP2C"/>
    <property type="match status" value="1"/>
</dbReference>
<dbReference type="Proteomes" id="UP000240883">
    <property type="component" value="Unassembled WGS sequence"/>
</dbReference>
<keyword evidence="4" id="KW-1185">Reference proteome</keyword>
<dbReference type="InterPro" id="IPR001932">
    <property type="entry name" value="PPM-type_phosphatase-like_dom"/>
</dbReference>
<protein>
    <submittedName>
        <fullName evidence="3">Protein serine/threonine phosphatase 2C</fullName>
    </submittedName>
</protein>
<dbReference type="CDD" id="cd00143">
    <property type="entry name" value="PP2Cc"/>
    <property type="match status" value="1"/>
</dbReference>
<proteinExistence type="predicted"/>
<dbReference type="EMBL" id="KZ678130">
    <property type="protein sequence ID" value="PSN71762.1"/>
    <property type="molecule type" value="Genomic_DNA"/>
</dbReference>
<dbReference type="GO" id="GO:0004741">
    <property type="term" value="F:[pyruvate dehydrogenase (acetyl-transferring)]-phosphatase activity"/>
    <property type="evidence" value="ECO:0007669"/>
    <property type="project" value="TreeGrafter"/>
</dbReference>
<keyword evidence="1" id="KW-0812">Transmembrane</keyword>
<evidence type="ECO:0000313" key="3">
    <source>
        <dbReference type="EMBL" id="PSN71762.1"/>
    </source>
</evidence>
<sequence>KILQSAFPTKTFLFLVVLGAAAYYFVDIRYADWADAVLESHGDDPLATPLHFYKDREELDHWIHAHVPDPAGPARDPNLLQAINAQFEKLVLGWRMNEDEAREANLPITHGCQMKSNQACEDTYALGTSPGPGGLPWNYWGVYDGHAGRFTSMHLQWHLIPQLSRALSNVSPQSSSNVIADTIMAAFVRVDDDMMARAKHAASWYPAANNVALHTLAPAFSGSCALLAAFDPEKDKLRIACTGDSRAVLGRWDALEQKYICKPLSVDQTGFNQDEVERIKAAHPDEPEILNPDSGRLLGLAVTRAFGDHRWKWENGFIRTLQAKFWGTPPRPNSRTPPYLTAEPVVTETDVVRVEPHPSSPVKSDFMILASDGLWDRISSEHAVECVSRWIDARDR</sequence>
<evidence type="ECO:0000259" key="2">
    <source>
        <dbReference type="PROSITE" id="PS51746"/>
    </source>
</evidence>
<dbReference type="PROSITE" id="PS51746">
    <property type="entry name" value="PPM_2"/>
    <property type="match status" value="1"/>
</dbReference>
<dbReference type="SMART" id="SM00332">
    <property type="entry name" value="PP2Cc"/>
    <property type="match status" value="1"/>
</dbReference>
<dbReference type="AlphaFoldDB" id="A0A2T2P278"/>
<name>A0A2T2P278_CORCC</name>
<feature type="transmembrane region" description="Helical" evidence="1">
    <location>
        <begin position="12"/>
        <end position="31"/>
    </location>
</feature>
<accession>A0A2T2P278</accession>
<dbReference type="SUPFAM" id="SSF81606">
    <property type="entry name" value="PP2C-like"/>
    <property type="match status" value="1"/>
</dbReference>
<dbReference type="OrthoDB" id="420076at2759"/>
<organism evidence="3 4">
    <name type="scientific">Corynespora cassiicola Philippines</name>
    <dbReference type="NCBI Taxonomy" id="1448308"/>
    <lineage>
        <taxon>Eukaryota</taxon>
        <taxon>Fungi</taxon>
        <taxon>Dikarya</taxon>
        <taxon>Ascomycota</taxon>
        <taxon>Pezizomycotina</taxon>
        <taxon>Dothideomycetes</taxon>
        <taxon>Pleosporomycetidae</taxon>
        <taxon>Pleosporales</taxon>
        <taxon>Corynesporascaceae</taxon>
        <taxon>Corynespora</taxon>
    </lineage>
</organism>
<keyword evidence="1" id="KW-0472">Membrane</keyword>
<dbReference type="InterPro" id="IPR015655">
    <property type="entry name" value="PP2C"/>
</dbReference>
<evidence type="ECO:0000256" key="1">
    <source>
        <dbReference type="SAM" id="Phobius"/>
    </source>
</evidence>
<dbReference type="InterPro" id="IPR036457">
    <property type="entry name" value="PPM-type-like_dom_sf"/>
</dbReference>
<feature type="non-terminal residue" evidence="3">
    <location>
        <position position="1"/>
    </location>
</feature>
<dbReference type="Gene3D" id="3.60.40.10">
    <property type="entry name" value="PPM-type phosphatase domain"/>
    <property type="match status" value="1"/>
</dbReference>
<feature type="non-terminal residue" evidence="3">
    <location>
        <position position="396"/>
    </location>
</feature>
<dbReference type="GO" id="GO:0005739">
    <property type="term" value="C:mitochondrion"/>
    <property type="evidence" value="ECO:0007669"/>
    <property type="project" value="TreeGrafter"/>
</dbReference>
<keyword evidence="1" id="KW-1133">Transmembrane helix</keyword>
<dbReference type="PANTHER" id="PTHR13832">
    <property type="entry name" value="PROTEIN PHOSPHATASE 2C"/>
    <property type="match status" value="1"/>
</dbReference>